<reference evidence="2" key="1">
    <citation type="submission" date="2022-03" db="EMBL/GenBank/DDBJ databases">
        <authorList>
            <person name="Martin H S."/>
        </authorList>
    </citation>
    <scope>NUCLEOTIDE SEQUENCE</scope>
</reference>
<organism evidence="2 3">
    <name type="scientific">Iphiclides podalirius</name>
    <name type="common">scarce swallowtail</name>
    <dbReference type="NCBI Taxonomy" id="110791"/>
    <lineage>
        <taxon>Eukaryota</taxon>
        <taxon>Metazoa</taxon>
        <taxon>Ecdysozoa</taxon>
        <taxon>Arthropoda</taxon>
        <taxon>Hexapoda</taxon>
        <taxon>Insecta</taxon>
        <taxon>Pterygota</taxon>
        <taxon>Neoptera</taxon>
        <taxon>Endopterygota</taxon>
        <taxon>Lepidoptera</taxon>
        <taxon>Glossata</taxon>
        <taxon>Ditrysia</taxon>
        <taxon>Papilionoidea</taxon>
        <taxon>Papilionidae</taxon>
        <taxon>Papilioninae</taxon>
        <taxon>Iphiclides</taxon>
    </lineage>
</organism>
<feature type="compositionally biased region" description="Gly residues" evidence="1">
    <location>
        <begin position="1"/>
        <end position="15"/>
    </location>
</feature>
<name>A0ABN8IQ58_9NEOP</name>
<evidence type="ECO:0000313" key="3">
    <source>
        <dbReference type="Proteomes" id="UP000837857"/>
    </source>
</evidence>
<feature type="non-terminal residue" evidence="2">
    <location>
        <position position="1"/>
    </location>
</feature>
<gene>
    <name evidence="2" type="ORF">IPOD504_LOCUS10289</name>
</gene>
<accession>A0ABN8IQ58</accession>
<evidence type="ECO:0000256" key="1">
    <source>
        <dbReference type="SAM" id="MobiDB-lite"/>
    </source>
</evidence>
<keyword evidence="3" id="KW-1185">Reference proteome</keyword>
<feature type="region of interest" description="Disordered" evidence="1">
    <location>
        <begin position="1"/>
        <end position="35"/>
    </location>
</feature>
<dbReference type="EMBL" id="OW152836">
    <property type="protein sequence ID" value="CAH2057522.1"/>
    <property type="molecule type" value="Genomic_DNA"/>
</dbReference>
<evidence type="ECO:0000313" key="2">
    <source>
        <dbReference type="EMBL" id="CAH2057522.1"/>
    </source>
</evidence>
<sequence length="109" mass="11772">MSRGGGRCGVAGAGGVASRLSRQSPTRRAATRAYHAPSFPNTFARTKRSVASAPDAKCKRFTFSDHPQPWLSRFSSCLRYCGIVSASHVAGASIGMGERRLRREQRNCA</sequence>
<protein>
    <submittedName>
        <fullName evidence="2">Uncharacterized protein</fullName>
    </submittedName>
</protein>
<proteinExistence type="predicted"/>
<dbReference type="Proteomes" id="UP000837857">
    <property type="component" value="Chromosome 24"/>
</dbReference>